<dbReference type="InterPro" id="IPR000522">
    <property type="entry name" value="ABC_transptr_permease_BtuC"/>
</dbReference>
<dbReference type="KEGG" id="sgb:WQO_20560"/>
<dbReference type="GO" id="GO:0005886">
    <property type="term" value="C:plasma membrane"/>
    <property type="evidence" value="ECO:0007669"/>
    <property type="project" value="UniProtKB-SubCell"/>
</dbReference>
<dbReference type="InterPro" id="IPR037294">
    <property type="entry name" value="ABC_BtuC-like"/>
</dbReference>
<dbReference type="Gene3D" id="1.10.3470.10">
    <property type="entry name" value="ABC transporter involved in vitamin B12 uptake, BtuC"/>
    <property type="match status" value="1"/>
</dbReference>
<evidence type="ECO:0000256" key="4">
    <source>
        <dbReference type="ARBA" id="ARBA00022475"/>
    </source>
</evidence>
<evidence type="ECO:0000256" key="3">
    <source>
        <dbReference type="ARBA" id="ARBA00022448"/>
    </source>
</evidence>
<dbReference type="PANTHER" id="PTHR30472:SF24">
    <property type="entry name" value="FERRIC ENTEROBACTIN TRANSPORT SYSTEM PERMEASE PROTEIN FEPG"/>
    <property type="match status" value="1"/>
</dbReference>
<evidence type="ECO:0000256" key="6">
    <source>
        <dbReference type="ARBA" id="ARBA00022989"/>
    </source>
</evidence>
<comment type="similarity">
    <text evidence="2">Belongs to the binding-protein-dependent transport system permease family. FecCD subfamily.</text>
</comment>
<feature type="transmembrane region" description="Helical" evidence="8">
    <location>
        <begin position="47"/>
        <end position="71"/>
    </location>
</feature>
<keyword evidence="3" id="KW-0813">Transport</keyword>
<dbReference type="AlphaFoldDB" id="A0A0U3BDT3"/>
<name>A0A0U3BDT3_STRGL</name>
<dbReference type="EMBL" id="CP013738">
    <property type="protein sequence ID" value="ALU95495.1"/>
    <property type="molecule type" value="Genomic_DNA"/>
</dbReference>
<accession>A0A0U3BDT3</accession>
<evidence type="ECO:0000313" key="10">
    <source>
        <dbReference type="Proteomes" id="UP000064183"/>
    </source>
</evidence>
<sequence length="101" mass="9996">MDAGRTRVLVLLVAVGLSAVAVSVAGPIVFVALCAPQLARRLSRGAGTGLLPAAAMGALLLSASDLVAISLPTAGPLPVGVVTGALGGVYLAWLLGRGRRR</sequence>
<evidence type="ECO:0000313" key="9">
    <source>
        <dbReference type="EMBL" id="ALU95495.1"/>
    </source>
</evidence>
<reference evidence="9 10" key="1">
    <citation type="journal article" date="2012" name="J. Bacteriol.">
        <title>Draft genome sequence of Streptomyces globisporus C-1027, which produces an antitumor antibiotic consisting of a nine-membered enediyne with a chromoprotein.</title>
        <authorList>
            <person name="Wang L."/>
            <person name="Wang S."/>
            <person name="He Q."/>
            <person name="Yu T."/>
            <person name="Li Q."/>
            <person name="Hong B."/>
        </authorList>
    </citation>
    <scope>NUCLEOTIDE SEQUENCE [LARGE SCALE GENOMIC DNA]</scope>
    <source>
        <strain evidence="9 10">C-1027</strain>
    </source>
</reference>
<protein>
    <recommendedName>
        <fullName evidence="11">Iron ABC transporter</fullName>
    </recommendedName>
</protein>
<gene>
    <name evidence="9" type="ORF">WQO_20560</name>
</gene>
<evidence type="ECO:0000256" key="7">
    <source>
        <dbReference type="ARBA" id="ARBA00023136"/>
    </source>
</evidence>
<evidence type="ECO:0008006" key="11">
    <source>
        <dbReference type="Google" id="ProtNLM"/>
    </source>
</evidence>
<evidence type="ECO:0000256" key="5">
    <source>
        <dbReference type="ARBA" id="ARBA00022692"/>
    </source>
</evidence>
<proteinExistence type="inferred from homology"/>
<dbReference type="SUPFAM" id="SSF81345">
    <property type="entry name" value="ABC transporter involved in vitamin B12 uptake, BtuC"/>
    <property type="match status" value="1"/>
</dbReference>
<dbReference type="GO" id="GO:0022857">
    <property type="term" value="F:transmembrane transporter activity"/>
    <property type="evidence" value="ECO:0007669"/>
    <property type="project" value="InterPro"/>
</dbReference>
<feature type="transmembrane region" description="Helical" evidence="8">
    <location>
        <begin position="12"/>
        <end position="35"/>
    </location>
</feature>
<evidence type="ECO:0000256" key="1">
    <source>
        <dbReference type="ARBA" id="ARBA00004651"/>
    </source>
</evidence>
<evidence type="ECO:0000256" key="2">
    <source>
        <dbReference type="ARBA" id="ARBA00007935"/>
    </source>
</evidence>
<dbReference type="Proteomes" id="UP000064183">
    <property type="component" value="Chromosome"/>
</dbReference>
<keyword evidence="5 8" id="KW-0812">Transmembrane</keyword>
<comment type="subcellular location">
    <subcellularLocation>
        <location evidence="1">Cell membrane</location>
        <topology evidence="1">Multi-pass membrane protein</topology>
    </subcellularLocation>
</comment>
<dbReference type="STRING" id="1172567.WQO_20560"/>
<dbReference type="PANTHER" id="PTHR30472">
    <property type="entry name" value="FERRIC ENTEROBACTIN TRANSPORT SYSTEM PERMEASE PROTEIN"/>
    <property type="match status" value="1"/>
</dbReference>
<keyword evidence="6 8" id="KW-1133">Transmembrane helix</keyword>
<evidence type="ECO:0000256" key="8">
    <source>
        <dbReference type="SAM" id="Phobius"/>
    </source>
</evidence>
<keyword evidence="7 8" id="KW-0472">Membrane</keyword>
<feature type="transmembrane region" description="Helical" evidence="8">
    <location>
        <begin position="77"/>
        <end position="96"/>
    </location>
</feature>
<keyword evidence="4" id="KW-1003">Cell membrane</keyword>
<organism evidence="9 10">
    <name type="scientific">Streptomyces globisporus C-1027</name>
    <dbReference type="NCBI Taxonomy" id="1172567"/>
    <lineage>
        <taxon>Bacteria</taxon>
        <taxon>Bacillati</taxon>
        <taxon>Actinomycetota</taxon>
        <taxon>Actinomycetes</taxon>
        <taxon>Kitasatosporales</taxon>
        <taxon>Streptomycetaceae</taxon>
        <taxon>Streptomyces</taxon>
    </lineage>
</organism>
<dbReference type="Pfam" id="PF01032">
    <property type="entry name" value="FecCD"/>
    <property type="match status" value="1"/>
</dbReference>
<dbReference type="GO" id="GO:0033214">
    <property type="term" value="P:siderophore-iron import into cell"/>
    <property type="evidence" value="ECO:0007669"/>
    <property type="project" value="TreeGrafter"/>
</dbReference>